<reference evidence="3" key="1">
    <citation type="submission" date="2016-10" db="EMBL/GenBank/DDBJ databases">
        <authorList>
            <person name="Jeantristanb JTB J.-T."/>
            <person name="Ricardo R."/>
        </authorList>
    </citation>
    <scope>NUCLEOTIDE SEQUENCE [LARGE SCALE GENOMIC DNA]</scope>
</reference>
<name>A0A2X0MNI6_9BASI</name>
<evidence type="ECO:0000313" key="3">
    <source>
        <dbReference type="Proteomes" id="UP000249723"/>
    </source>
</evidence>
<dbReference type="EMBL" id="FMWP01000048">
    <property type="protein sequence ID" value="SCZ93415.1"/>
    <property type="molecule type" value="Genomic_DNA"/>
</dbReference>
<sequence>MNSGAGKIKAYYRIGLSFGVLVDEPPAGRVRNAPKQPRSEHRRAKAAVDNFTNKYDPSDIFNMDETGLFYAMRPSTGLARNGRNGVKMNKTRIIARHEAWNDIRPETIANCWRHAQILSDRKNKGSTDHTPLPNGRGPLNGDRGIINAMNALKTANDELVERGIVTSNEKMSIHFLVDVEEENLAGGAEMTDQEKEERRKGR</sequence>
<dbReference type="OrthoDB" id="162969at2759"/>
<feature type="region of interest" description="Disordered" evidence="1">
    <location>
        <begin position="182"/>
        <end position="202"/>
    </location>
</feature>
<accession>A0A2X0MNI6</accession>
<protein>
    <submittedName>
        <fullName evidence="2">BZ3500_MvSof-1268-A1-R1_Chr6-3g08644 protein</fullName>
    </submittedName>
</protein>
<organism evidence="2 3">
    <name type="scientific">Microbotryum saponariae</name>
    <dbReference type="NCBI Taxonomy" id="289078"/>
    <lineage>
        <taxon>Eukaryota</taxon>
        <taxon>Fungi</taxon>
        <taxon>Dikarya</taxon>
        <taxon>Basidiomycota</taxon>
        <taxon>Pucciniomycotina</taxon>
        <taxon>Microbotryomycetes</taxon>
        <taxon>Microbotryales</taxon>
        <taxon>Microbotryaceae</taxon>
        <taxon>Microbotryum</taxon>
    </lineage>
</organism>
<dbReference type="Proteomes" id="UP000249723">
    <property type="component" value="Unassembled WGS sequence"/>
</dbReference>
<dbReference type="AlphaFoldDB" id="A0A2X0MNI6"/>
<evidence type="ECO:0000313" key="2">
    <source>
        <dbReference type="EMBL" id="SCZ93415.1"/>
    </source>
</evidence>
<proteinExistence type="predicted"/>
<keyword evidence="3" id="KW-1185">Reference proteome</keyword>
<feature type="region of interest" description="Disordered" evidence="1">
    <location>
        <begin position="121"/>
        <end position="140"/>
    </location>
</feature>
<evidence type="ECO:0000256" key="1">
    <source>
        <dbReference type="SAM" id="MobiDB-lite"/>
    </source>
</evidence>
<gene>
    <name evidence="2" type="ORF">BZ3500_MVSOF-1268-A1-R1_CHR6-3G08644</name>
</gene>
<feature type="compositionally biased region" description="Basic and acidic residues" evidence="1">
    <location>
        <begin position="192"/>
        <end position="202"/>
    </location>
</feature>